<keyword evidence="7" id="KW-0539">Nucleus</keyword>
<protein>
    <recommendedName>
        <fullName evidence="14">GATA transcription factor</fullName>
    </recommendedName>
</protein>
<dbReference type="GO" id="GO:0008270">
    <property type="term" value="F:zinc ion binding"/>
    <property type="evidence" value="ECO:0007669"/>
    <property type="project" value="UniProtKB-KW"/>
</dbReference>
<keyword evidence="6" id="KW-0804">Transcription</keyword>
<organism evidence="12 13">
    <name type="scientific">Dioscorea zingiberensis</name>
    <dbReference type="NCBI Taxonomy" id="325984"/>
    <lineage>
        <taxon>Eukaryota</taxon>
        <taxon>Viridiplantae</taxon>
        <taxon>Streptophyta</taxon>
        <taxon>Embryophyta</taxon>
        <taxon>Tracheophyta</taxon>
        <taxon>Spermatophyta</taxon>
        <taxon>Magnoliopsida</taxon>
        <taxon>Liliopsida</taxon>
        <taxon>Dioscoreales</taxon>
        <taxon>Dioscoreaceae</taxon>
        <taxon>Dioscorea</taxon>
    </lineage>
</organism>
<dbReference type="OrthoDB" id="515401at2759"/>
<keyword evidence="5" id="KW-0805">Transcription regulation</keyword>
<feature type="domain" description="DEUBAD" evidence="11">
    <location>
        <begin position="290"/>
        <end position="403"/>
    </location>
</feature>
<comment type="caution">
    <text evidence="12">The sequence shown here is derived from an EMBL/GenBank/DDBJ whole genome shotgun (WGS) entry which is preliminary data.</text>
</comment>
<keyword evidence="2" id="KW-0479">Metal-binding</keyword>
<feature type="region of interest" description="Disordered" evidence="9">
    <location>
        <begin position="429"/>
        <end position="473"/>
    </location>
</feature>
<gene>
    <name evidence="12" type="ORF">J5N97_029673</name>
</gene>
<evidence type="ECO:0000256" key="4">
    <source>
        <dbReference type="ARBA" id="ARBA00022833"/>
    </source>
</evidence>
<dbReference type="InterPro" id="IPR028020">
    <property type="entry name" value="ASX_DEUBAD_dom"/>
</dbReference>
<reference evidence="12" key="2">
    <citation type="journal article" date="2022" name="Hortic Res">
        <title>The genome of Dioscorea zingiberensis sheds light on the biosynthesis, origin and evolution of the medicinally important diosgenin saponins.</title>
        <authorList>
            <person name="Li Y."/>
            <person name="Tan C."/>
            <person name="Li Z."/>
            <person name="Guo J."/>
            <person name="Li S."/>
            <person name="Chen X."/>
            <person name="Wang C."/>
            <person name="Dai X."/>
            <person name="Yang H."/>
            <person name="Song W."/>
            <person name="Hou L."/>
            <person name="Xu J."/>
            <person name="Tong Z."/>
            <person name="Xu A."/>
            <person name="Yuan X."/>
            <person name="Wang W."/>
            <person name="Yang Q."/>
            <person name="Chen L."/>
            <person name="Sun Z."/>
            <person name="Wang K."/>
            <person name="Pan B."/>
            <person name="Chen J."/>
            <person name="Bao Y."/>
            <person name="Liu F."/>
            <person name="Qi X."/>
            <person name="Gang D.R."/>
            <person name="Wen J."/>
            <person name="Li J."/>
        </authorList>
    </citation>
    <scope>NUCLEOTIDE SEQUENCE</scope>
    <source>
        <strain evidence="12">Dzin_1.0</strain>
    </source>
</reference>
<name>A0A9D5H3B4_9LILI</name>
<dbReference type="CDD" id="cd00202">
    <property type="entry name" value="ZnF_GATA"/>
    <property type="match status" value="1"/>
</dbReference>
<feature type="compositionally biased region" description="Basic and acidic residues" evidence="9">
    <location>
        <begin position="429"/>
        <end position="439"/>
    </location>
</feature>
<accession>A0A9D5H3B4</accession>
<dbReference type="AlphaFoldDB" id="A0A9D5H3B4"/>
<dbReference type="Pfam" id="PF13919">
    <property type="entry name" value="ASXH"/>
    <property type="match status" value="1"/>
</dbReference>
<evidence type="ECO:0000256" key="3">
    <source>
        <dbReference type="ARBA" id="ARBA00022771"/>
    </source>
</evidence>
<dbReference type="PROSITE" id="PS00344">
    <property type="entry name" value="GATA_ZN_FINGER_1"/>
    <property type="match status" value="1"/>
</dbReference>
<evidence type="ECO:0000256" key="9">
    <source>
        <dbReference type="SAM" id="MobiDB-lite"/>
    </source>
</evidence>
<dbReference type="PANTHER" id="PTHR46855:SF1">
    <property type="entry name" value="GATA TRANSCRIPTION FACTOR 26"/>
    <property type="match status" value="1"/>
</dbReference>
<dbReference type="Pfam" id="PF00320">
    <property type="entry name" value="GATA"/>
    <property type="match status" value="1"/>
</dbReference>
<dbReference type="GO" id="GO:0006355">
    <property type="term" value="P:regulation of DNA-templated transcription"/>
    <property type="evidence" value="ECO:0007669"/>
    <property type="project" value="InterPro"/>
</dbReference>
<dbReference type="PROSITE" id="PS51916">
    <property type="entry name" value="DEUBAD"/>
    <property type="match status" value="1"/>
</dbReference>
<comment type="subcellular location">
    <subcellularLocation>
        <location evidence="1">Nucleus</location>
    </subcellularLocation>
</comment>
<proteinExistence type="predicted"/>
<evidence type="ECO:0000313" key="13">
    <source>
        <dbReference type="Proteomes" id="UP001085076"/>
    </source>
</evidence>
<evidence type="ECO:0000256" key="1">
    <source>
        <dbReference type="ARBA" id="ARBA00004123"/>
    </source>
</evidence>
<evidence type="ECO:0000259" key="10">
    <source>
        <dbReference type="PROSITE" id="PS50114"/>
    </source>
</evidence>
<dbReference type="SMART" id="SM00401">
    <property type="entry name" value="ZnF_GATA"/>
    <property type="match status" value="1"/>
</dbReference>
<evidence type="ECO:0000256" key="7">
    <source>
        <dbReference type="ARBA" id="ARBA00023242"/>
    </source>
</evidence>
<evidence type="ECO:0000256" key="2">
    <source>
        <dbReference type="ARBA" id="ARBA00022723"/>
    </source>
</evidence>
<evidence type="ECO:0000256" key="6">
    <source>
        <dbReference type="ARBA" id="ARBA00023163"/>
    </source>
</evidence>
<feature type="compositionally biased region" description="Polar residues" evidence="9">
    <location>
        <begin position="552"/>
        <end position="572"/>
    </location>
</feature>
<dbReference type="PANTHER" id="PTHR46855">
    <property type="entry name" value="OSJNBB0038F03.10 PROTEIN"/>
    <property type="match status" value="1"/>
</dbReference>
<dbReference type="Gene3D" id="3.30.50.10">
    <property type="entry name" value="Erythroid Transcription Factor GATA-1, subunit A"/>
    <property type="match status" value="1"/>
</dbReference>
<dbReference type="InterPro" id="IPR000679">
    <property type="entry name" value="Znf_GATA"/>
</dbReference>
<dbReference type="GO" id="GO:0005634">
    <property type="term" value="C:nucleus"/>
    <property type="evidence" value="ECO:0007669"/>
    <property type="project" value="UniProtKB-SubCell"/>
</dbReference>
<feature type="domain" description="GATA-type" evidence="10">
    <location>
        <begin position="7"/>
        <end position="40"/>
    </location>
</feature>
<dbReference type="InterPro" id="IPR044867">
    <property type="entry name" value="DEUBAD_dom"/>
</dbReference>
<dbReference type="Proteomes" id="UP001085076">
    <property type="component" value="Miscellaneous, Linkage group lg10"/>
</dbReference>
<evidence type="ECO:0008006" key="14">
    <source>
        <dbReference type="Google" id="ProtNLM"/>
    </source>
</evidence>
<dbReference type="SUPFAM" id="SSF57716">
    <property type="entry name" value="Glucocorticoid receptor-like (DNA-binding domain)"/>
    <property type="match status" value="1"/>
</dbReference>
<dbReference type="GO" id="GO:0043565">
    <property type="term" value="F:sequence-specific DNA binding"/>
    <property type="evidence" value="ECO:0007669"/>
    <property type="project" value="InterPro"/>
</dbReference>
<dbReference type="InterPro" id="IPR044589">
    <property type="entry name" value="GATA26/27"/>
</dbReference>
<evidence type="ECO:0000256" key="5">
    <source>
        <dbReference type="ARBA" id="ARBA00023015"/>
    </source>
</evidence>
<evidence type="ECO:0000313" key="12">
    <source>
        <dbReference type="EMBL" id="KAJ0961845.1"/>
    </source>
</evidence>
<evidence type="ECO:0000256" key="8">
    <source>
        <dbReference type="PROSITE-ProRule" id="PRU00094"/>
    </source>
</evidence>
<dbReference type="InterPro" id="IPR013088">
    <property type="entry name" value="Znf_NHR/GATA"/>
</dbReference>
<dbReference type="EMBL" id="JAGGNH010000010">
    <property type="protein sequence ID" value="KAJ0961845.1"/>
    <property type="molecule type" value="Genomic_DNA"/>
</dbReference>
<evidence type="ECO:0000259" key="11">
    <source>
        <dbReference type="PROSITE" id="PS51916"/>
    </source>
</evidence>
<feature type="compositionally biased region" description="Polar residues" evidence="9">
    <location>
        <begin position="450"/>
        <end position="471"/>
    </location>
</feature>
<dbReference type="PROSITE" id="PS50114">
    <property type="entry name" value="GATA_ZN_FINGER_2"/>
    <property type="match status" value="1"/>
</dbReference>
<keyword evidence="13" id="KW-1185">Reference proteome</keyword>
<sequence length="572" mass="63794">MGKHGPCCHCGVTSTPLWRNGPPEKPVLCNACGSRWRTKGSLINYTPMHARELPDSEELKVARVKSVSFRPKEQKLPKKKPMNGSMEIGHEMQCCDQNFKKIREEDPSNRSSSGSAISFSESCVHFGTTDASDFTGSAQSIVWDSLVPSRKRTWVARPKPSPVEKLTKDLYSIWHEQQSSCLSGSSQEDLLYENETLFGADEIGHGSVLIRHPNSKILEEESEASSVPTDIKSYLLSEAYSGSASFPVHSESRGMNVGFERFKKPAMHMLQDHVKRDQSSDEMLQIIRNRDSPLTSTNLKGVVSFEVFMTHLTQEERQKLMRYLPSVDTAKLPESLESMFCSSQFMETFSYYHQLLLEGVFDLSLEGVKVEECRTLKRLVLLNSNKTKWVENHKELQEIRHRTGGKKTTNCPLFGANSGLTPLKRLCDSQSEKSRDMKGVMRSPKRVSKAGSTNFTSAKPPNRNSSDTGSKAFSGVDEFIDNETDCFSPRSLFASPSVPPQFSAIDYDQDLLLDAPSNAPTPEAELLYHPWKLKSTSNASPAGSGIAEGEESLSNFPASSVSSQMPKQWQSY</sequence>
<keyword evidence="3 8" id="KW-0863">Zinc-finger</keyword>
<reference evidence="12" key="1">
    <citation type="submission" date="2021-03" db="EMBL/GenBank/DDBJ databases">
        <authorList>
            <person name="Li Z."/>
            <person name="Yang C."/>
        </authorList>
    </citation>
    <scope>NUCLEOTIDE SEQUENCE</scope>
    <source>
        <strain evidence="12">Dzin_1.0</strain>
        <tissue evidence="12">Leaf</tissue>
    </source>
</reference>
<keyword evidence="4" id="KW-0862">Zinc</keyword>
<feature type="region of interest" description="Disordered" evidence="9">
    <location>
        <begin position="532"/>
        <end position="572"/>
    </location>
</feature>